<dbReference type="Proteomes" id="UP001054837">
    <property type="component" value="Unassembled WGS sequence"/>
</dbReference>
<protein>
    <recommendedName>
        <fullName evidence="3">Ribosomal protein L2</fullName>
    </recommendedName>
</protein>
<sequence>MRDGRSGNYSFSSFSRTWKRGTQCNPGLACLKSTNARFDKDGPTGRILNGVASNVKATRIVPPRKISTKNGTHRKIAFCIMSRPGSLTGFAWSSLKRALIGQEAFSPERCVEDSN</sequence>
<evidence type="ECO:0008006" key="3">
    <source>
        <dbReference type="Google" id="ProtNLM"/>
    </source>
</evidence>
<proteinExistence type="predicted"/>
<comment type="caution">
    <text evidence="1">The sequence shown here is derived from an EMBL/GenBank/DDBJ whole genome shotgun (WGS) entry which is preliminary data.</text>
</comment>
<reference evidence="1 2" key="1">
    <citation type="submission" date="2021-06" db="EMBL/GenBank/DDBJ databases">
        <title>Caerostris darwini draft genome.</title>
        <authorList>
            <person name="Kono N."/>
            <person name="Arakawa K."/>
        </authorList>
    </citation>
    <scope>NUCLEOTIDE SEQUENCE [LARGE SCALE GENOMIC DNA]</scope>
</reference>
<name>A0AAV4RHP6_9ARAC</name>
<dbReference type="EMBL" id="BPLQ01006187">
    <property type="protein sequence ID" value="GIY20549.1"/>
    <property type="molecule type" value="Genomic_DNA"/>
</dbReference>
<keyword evidence="2" id="KW-1185">Reference proteome</keyword>
<evidence type="ECO:0000313" key="2">
    <source>
        <dbReference type="Proteomes" id="UP001054837"/>
    </source>
</evidence>
<evidence type="ECO:0000313" key="1">
    <source>
        <dbReference type="EMBL" id="GIY20549.1"/>
    </source>
</evidence>
<gene>
    <name evidence="1" type="ORF">CDAR_577721</name>
</gene>
<dbReference type="AlphaFoldDB" id="A0AAV4RHP6"/>
<organism evidence="1 2">
    <name type="scientific">Caerostris darwini</name>
    <dbReference type="NCBI Taxonomy" id="1538125"/>
    <lineage>
        <taxon>Eukaryota</taxon>
        <taxon>Metazoa</taxon>
        <taxon>Ecdysozoa</taxon>
        <taxon>Arthropoda</taxon>
        <taxon>Chelicerata</taxon>
        <taxon>Arachnida</taxon>
        <taxon>Araneae</taxon>
        <taxon>Araneomorphae</taxon>
        <taxon>Entelegynae</taxon>
        <taxon>Araneoidea</taxon>
        <taxon>Araneidae</taxon>
        <taxon>Caerostris</taxon>
    </lineage>
</organism>
<accession>A0AAV4RHP6</accession>